<dbReference type="CDD" id="cd01846">
    <property type="entry name" value="fatty_acyltransferase_like"/>
    <property type="match status" value="1"/>
</dbReference>
<organism evidence="3 4">
    <name type="scientific">Roseateles aquae</name>
    <dbReference type="NCBI Taxonomy" id="3077235"/>
    <lineage>
        <taxon>Bacteria</taxon>
        <taxon>Pseudomonadati</taxon>
        <taxon>Pseudomonadota</taxon>
        <taxon>Betaproteobacteria</taxon>
        <taxon>Burkholderiales</taxon>
        <taxon>Sphaerotilaceae</taxon>
        <taxon>Roseateles</taxon>
    </lineage>
</organism>
<feature type="chain" id="PRO_5045766513" evidence="2">
    <location>
        <begin position="26"/>
        <end position="334"/>
    </location>
</feature>
<dbReference type="EC" id="3.1.-.-" evidence="3"/>
<evidence type="ECO:0000313" key="3">
    <source>
        <dbReference type="EMBL" id="MDT9000766.1"/>
    </source>
</evidence>
<evidence type="ECO:0000256" key="2">
    <source>
        <dbReference type="SAM" id="SignalP"/>
    </source>
</evidence>
<feature type="signal peptide" evidence="2">
    <location>
        <begin position="1"/>
        <end position="25"/>
    </location>
</feature>
<sequence length="334" mass="34207">MDRKTGLARWLLAATLALTTLGAAAQSRSFSSLVVFGDGLVDSGNMAQLVGVDATQNVWGDGYYATLPFASGRYSNGPVWVEDLAGRLGLRADAALRGGSNYAFGGGGSGDADSITPIPGYRVSMQGQLSRYLAGPGSGDAAQSLFVLSGGSVNVGLALEAAGNDPAHAAGILGAAAQRYAADIGDMVDTMQAAGATHILVLNVADFGLTPRAQSYGPELAGLGSLGASLMNQLLAQRLAGEAGVQLFDLYGLLNDVVRHPDGTGLSNVSHACAAAQYGCDAGSSLFYDGQHPTAFGHHLIADRVYAALVPEPASAWLFGLGLLPLLARLRRRS</sequence>
<keyword evidence="4" id="KW-1185">Reference proteome</keyword>
<dbReference type="InterPro" id="IPR051058">
    <property type="entry name" value="GDSL_Est/Lipase"/>
</dbReference>
<dbReference type="PANTHER" id="PTHR45648">
    <property type="entry name" value="GDSL LIPASE/ACYLHYDROLASE FAMILY PROTEIN (AFU_ORTHOLOGUE AFUA_4G14700)"/>
    <property type="match status" value="1"/>
</dbReference>
<dbReference type="InterPro" id="IPR013424">
    <property type="entry name" value="Ice-binding_C"/>
</dbReference>
<comment type="caution">
    <text evidence="3">The sequence shown here is derived from an EMBL/GenBank/DDBJ whole genome shotgun (WGS) entry which is preliminary data.</text>
</comment>
<reference evidence="3" key="1">
    <citation type="submission" date="2023-09" db="EMBL/GenBank/DDBJ databases">
        <title>Paucibacter sp. APW11 Genome sequencing and assembly.</title>
        <authorList>
            <person name="Kim I."/>
        </authorList>
    </citation>
    <scope>NUCLEOTIDE SEQUENCE</scope>
    <source>
        <strain evidence="3">APW11</strain>
    </source>
</reference>
<dbReference type="Gene3D" id="3.40.50.1110">
    <property type="entry name" value="SGNH hydrolase"/>
    <property type="match status" value="1"/>
</dbReference>
<dbReference type="Proteomes" id="UP001246372">
    <property type="component" value="Unassembled WGS sequence"/>
</dbReference>
<dbReference type="GO" id="GO:0016787">
    <property type="term" value="F:hydrolase activity"/>
    <property type="evidence" value="ECO:0007669"/>
    <property type="project" value="UniProtKB-KW"/>
</dbReference>
<dbReference type="InterPro" id="IPR036514">
    <property type="entry name" value="SGNH_hydro_sf"/>
</dbReference>
<dbReference type="PANTHER" id="PTHR45648:SF22">
    <property type="entry name" value="GDSL LIPASE_ACYLHYDROLASE FAMILY PROTEIN (AFU_ORTHOLOGUE AFUA_4G14700)"/>
    <property type="match status" value="1"/>
</dbReference>
<dbReference type="SUPFAM" id="SSF52266">
    <property type="entry name" value="SGNH hydrolase"/>
    <property type="match status" value="1"/>
</dbReference>
<dbReference type="InterPro" id="IPR001087">
    <property type="entry name" value="GDSL"/>
</dbReference>
<protein>
    <submittedName>
        <fullName evidence="3">SGNH/GDSL hydrolase family protein</fullName>
        <ecNumber evidence="3">3.1.-.-</ecNumber>
    </submittedName>
</protein>
<keyword evidence="2" id="KW-0732">Signal</keyword>
<proteinExistence type="predicted"/>
<keyword evidence="1 3" id="KW-0378">Hydrolase</keyword>
<dbReference type="Pfam" id="PF00657">
    <property type="entry name" value="Lipase_GDSL"/>
    <property type="match status" value="1"/>
</dbReference>
<gene>
    <name evidence="3" type="ORF">RQP53_15930</name>
</gene>
<dbReference type="NCBIfam" id="TIGR02595">
    <property type="entry name" value="PEP_CTERM"/>
    <property type="match status" value="1"/>
</dbReference>
<accession>A0ABU3PFT1</accession>
<evidence type="ECO:0000313" key="4">
    <source>
        <dbReference type="Proteomes" id="UP001246372"/>
    </source>
</evidence>
<name>A0ABU3PFT1_9BURK</name>
<dbReference type="EMBL" id="JAVXZY010000006">
    <property type="protein sequence ID" value="MDT9000766.1"/>
    <property type="molecule type" value="Genomic_DNA"/>
</dbReference>
<dbReference type="RefSeq" id="WP_315651646.1">
    <property type="nucleotide sequence ID" value="NZ_JAVXZY010000006.1"/>
</dbReference>
<evidence type="ECO:0000256" key="1">
    <source>
        <dbReference type="ARBA" id="ARBA00022801"/>
    </source>
</evidence>